<organism evidence="6 7">
    <name type="scientific">Ilyomonas limi</name>
    <dbReference type="NCBI Taxonomy" id="2575867"/>
    <lineage>
        <taxon>Bacteria</taxon>
        <taxon>Pseudomonadati</taxon>
        <taxon>Bacteroidota</taxon>
        <taxon>Chitinophagia</taxon>
        <taxon>Chitinophagales</taxon>
        <taxon>Chitinophagaceae</taxon>
        <taxon>Ilyomonas</taxon>
    </lineage>
</organism>
<dbReference type="AlphaFoldDB" id="A0A4U3L2M8"/>
<evidence type="ECO:0000256" key="4">
    <source>
        <dbReference type="ARBA" id="ARBA00035204"/>
    </source>
</evidence>
<gene>
    <name evidence="5" type="primary">rpmC</name>
    <name evidence="6" type="ORF">FC093_08575</name>
</gene>
<sequence>MANKKYEFNKSLKDFNEADLQARVNEDTVRLKKLEFAHAISPLENPMSIRNLRKDIARVKTELKKRKLQSASNA</sequence>
<keyword evidence="3 5" id="KW-0687">Ribonucleoprotein</keyword>
<accession>A0A4U3L2M8</accession>
<keyword evidence="7" id="KW-1185">Reference proteome</keyword>
<proteinExistence type="inferred from homology"/>
<dbReference type="EMBL" id="SZQL01000005">
    <property type="protein sequence ID" value="TKK69361.1"/>
    <property type="molecule type" value="Genomic_DNA"/>
</dbReference>
<name>A0A4U3L2M8_9BACT</name>
<keyword evidence="2 5" id="KW-0689">Ribosomal protein</keyword>
<evidence type="ECO:0000256" key="2">
    <source>
        <dbReference type="ARBA" id="ARBA00022980"/>
    </source>
</evidence>
<reference evidence="6 7" key="1">
    <citation type="submission" date="2019-05" db="EMBL/GenBank/DDBJ databases">
        <title>Panacibacter sp. strain 17mud1-8 Genome sequencing and assembly.</title>
        <authorList>
            <person name="Chhetri G."/>
        </authorList>
    </citation>
    <scope>NUCLEOTIDE SEQUENCE [LARGE SCALE GENOMIC DNA]</scope>
    <source>
        <strain evidence="6 7">17mud1-8</strain>
    </source>
</reference>
<dbReference type="Gene3D" id="1.10.287.310">
    <property type="match status" value="1"/>
</dbReference>
<dbReference type="InterPro" id="IPR001854">
    <property type="entry name" value="Ribosomal_uL29"/>
</dbReference>
<dbReference type="HAMAP" id="MF_00374">
    <property type="entry name" value="Ribosomal_uL29"/>
    <property type="match status" value="1"/>
</dbReference>
<dbReference type="NCBIfam" id="TIGR00012">
    <property type="entry name" value="L29"/>
    <property type="match status" value="1"/>
</dbReference>
<dbReference type="GO" id="GO:0003735">
    <property type="term" value="F:structural constituent of ribosome"/>
    <property type="evidence" value="ECO:0007669"/>
    <property type="project" value="InterPro"/>
</dbReference>
<dbReference type="GO" id="GO:1990904">
    <property type="term" value="C:ribonucleoprotein complex"/>
    <property type="evidence" value="ECO:0007669"/>
    <property type="project" value="UniProtKB-KW"/>
</dbReference>
<evidence type="ECO:0000313" key="6">
    <source>
        <dbReference type="EMBL" id="TKK69361.1"/>
    </source>
</evidence>
<comment type="caution">
    <text evidence="6">The sequence shown here is derived from an EMBL/GenBank/DDBJ whole genome shotgun (WGS) entry which is preliminary data.</text>
</comment>
<dbReference type="PROSITE" id="PS00579">
    <property type="entry name" value="RIBOSOMAL_L29"/>
    <property type="match status" value="1"/>
</dbReference>
<dbReference type="Proteomes" id="UP000305848">
    <property type="component" value="Unassembled WGS sequence"/>
</dbReference>
<evidence type="ECO:0000313" key="7">
    <source>
        <dbReference type="Proteomes" id="UP000305848"/>
    </source>
</evidence>
<dbReference type="InterPro" id="IPR036049">
    <property type="entry name" value="Ribosomal_uL29_sf"/>
</dbReference>
<dbReference type="GO" id="GO:0006412">
    <property type="term" value="P:translation"/>
    <property type="evidence" value="ECO:0007669"/>
    <property type="project" value="UniProtKB-UniRule"/>
</dbReference>
<evidence type="ECO:0000256" key="1">
    <source>
        <dbReference type="ARBA" id="ARBA00009254"/>
    </source>
</evidence>
<dbReference type="InterPro" id="IPR018254">
    <property type="entry name" value="Ribosomal_uL29_CS"/>
</dbReference>
<dbReference type="SUPFAM" id="SSF46561">
    <property type="entry name" value="Ribosomal protein L29 (L29p)"/>
    <property type="match status" value="1"/>
</dbReference>
<dbReference type="OrthoDB" id="5296761at2"/>
<dbReference type="GO" id="GO:0005840">
    <property type="term" value="C:ribosome"/>
    <property type="evidence" value="ECO:0007669"/>
    <property type="project" value="UniProtKB-KW"/>
</dbReference>
<evidence type="ECO:0000256" key="5">
    <source>
        <dbReference type="HAMAP-Rule" id="MF_00374"/>
    </source>
</evidence>
<evidence type="ECO:0000256" key="3">
    <source>
        <dbReference type="ARBA" id="ARBA00023274"/>
    </source>
</evidence>
<dbReference type="Pfam" id="PF00831">
    <property type="entry name" value="Ribosomal_L29"/>
    <property type="match status" value="1"/>
</dbReference>
<protein>
    <recommendedName>
        <fullName evidence="4 5">Large ribosomal subunit protein uL29</fullName>
    </recommendedName>
</protein>
<comment type="similarity">
    <text evidence="1 5">Belongs to the universal ribosomal protein uL29 family.</text>
</comment>
<dbReference type="RefSeq" id="WP_137261356.1">
    <property type="nucleotide sequence ID" value="NZ_SZQL01000005.1"/>
</dbReference>
<dbReference type="CDD" id="cd00427">
    <property type="entry name" value="Ribosomal_L29_HIP"/>
    <property type="match status" value="1"/>
</dbReference>